<accession>T1JTE6</accession>
<reference evidence="11" key="1">
    <citation type="submission" date="2011-08" db="EMBL/GenBank/DDBJ databases">
        <authorList>
            <person name="Rombauts S."/>
        </authorList>
    </citation>
    <scope>NUCLEOTIDE SEQUENCE</scope>
    <source>
        <strain evidence="11">London</strain>
    </source>
</reference>
<keyword evidence="3 6" id="KW-0238">DNA-binding</keyword>
<evidence type="ECO:0000259" key="9">
    <source>
        <dbReference type="PROSITE" id="PS50071"/>
    </source>
</evidence>
<keyword evidence="4 6" id="KW-0371">Homeobox</keyword>
<dbReference type="EMBL" id="CAEY01000474">
    <property type="status" value="NOT_ANNOTATED_CDS"/>
    <property type="molecule type" value="Genomic_DNA"/>
</dbReference>
<dbReference type="Gene3D" id="1.10.10.60">
    <property type="entry name" value="Homeodomain-like"/>
    <property type="match status" value="1"/>
</dbReference>
<gene>
    <name evidence="10" type="primary">107369411</name>
</gene>
<evidence type="ECO:0000256" key="7">
    <source>
        <dbReference type="RuleBase" id="RU000682"/>
    </source>
</evidence>
<dbReference type="PROSITE" id="PS50071">
    <property type="entry name" value="HOMEOBOX_2"/>
    <property type="match status" value="1"/>
</dbReference>
<organism evidence="10 11">
    <name type="scientific">Tetranychus urticae</name>
    <name type="common">Two-spotted spider mite</name>
    <dbReference type="NCBI Taxonomy" id="32264"/>
    <lineage>
        <taxon>Eukaryota</taxon>
        <taxon>Metazoa</taxon>
        <taxon>Ecdysozoa</taxon>
        <taxon>Arthropoda</taxon>
        <taxon>Chelicerata</taxon>
        <taxon>Arachnida</taxon>
        <taxon>Acari</taxon>
        <taxon>Acariformes</taxon>
        <taxon>Trombidiformes</taxon>
        <taxon>Prostigmata</taxon>
        <taxon>Eleutherengona</taxon>
        <taxon>Raphignathae</taxon>
        <taxon>Tetranychoidea</taxon>
        <taxon>Tetranychidae</taxon>
        <taxon>Tetranychus</taxon>
    </lineage>
</organism>
<evidence type="ECO:0000256" key="2">
    <source>
        <dbReference type="ARBA" id="ARBA00022473"/>
    </source>
</evidence>
<evidence type="ECO:0000256" key="4">
    <source>
        <dbReference type="ARBA" id="ARBA00023155"/>
    </source>
</evidence>
<dbReference type="KEGG" id="tut:107369411"/>
<feature type="compositionally biased region" description="Polar residues" evidence="8">
    <location>
        <begin position="174"/>
        <end position="214"/>
    </location>
</feature>
<feature type="compositionally biased region" description="Low complexity" evidence="8">
    <location>
        <begin position="215"/>
        <end position="224"/>
    </location>
</feature>
<feature type="DNA-binding region" description="Homeobox" evidence="6">
    <location>
        <begin position="109"/>
        <end position="168"/>
    </location>
</feature>
<dbReference type="SUPFAM" id="SSF46689">
    <property type="entry name" value="Homeodomain-like"/>
    <property type="match status" value="1"/>
</dbReference>
<dbReference type="InterPro" id="IPR020479">
    <property type="entry name" value="HD_metazoa"/>
</dbReference>
<dbReference type="SMART" id="SM00389">
    <property type="entry name" value="HOX"/>
    <property type="match status" value="1"/>
</dbReference>
<dbReference type="InterPro" id="IPR050394">
    <property type="entry name" value="Homeobox_NK-like"/>
</dbReference>
<dbReference type="Pfam" id="PF00046">
    <property type="entry name" value="Homeodomain"/>
    <property type="match status" value="1"/>
</dbReference>
<feature type="domain" description="Homeobox" evidence="9">
    <location>
        <begin position="107"/>
        <end position="167"/>
    </location>
</feature>
<dbReference type="PANTHER" id="PTHR24340:SF41">
    <property type="entry name" value="MUSCLE-SPECIFIC HOMEOBOX PROTEIN TINMAN-RELATED"/>
    <property type="match status" value="1"/>
</dbReference>
<keyword evidence="2" id="KW-0217">Developmental protein</keyword>
<evidence type="ECO:0000256" key="3">
    <source>
        <dbReference type="ARBA" id="ARBA00023125"/>
    </source>
</evidence>
<protein>
    <recommendedName>
        <fullName evidence="9">Homeobox domain-containing protein</fullName>
    </recommendedName>
</protein>
<sequence>MNIGSSSSGSSSTVTATSSVTGSTYNNYCDPFYPNGGSSSWASYLPPPPPPPPASSVGSLAGPSGPSTSTSGSTSGLDASCYYNHGTAGKPYHPHHHHHHHYTSISHQRRKRRVLFTQQQVYELEKQFRTRRYLTAQEREQLASIIALTPTQVKIWFQNHRYKCKRQQKEKSMSESPGSTESNHQVNCDVNSNDGNTVTGNTHNPPKLQTKSTGLSSNSLLNYHHSSEHPGNHHQSQRSSSPRQIAVPVLVKDGKSLIPSECPTSNESQVKQEMTFTGPPLVSSSSFTLHNQQSIAPYHPYHHHHHHHHPFSGPPNPNPMGPSICHPFASSNTFPLGHHHQSHVTSADPHHEFLLRSAHW</sequence>
<dbReference type="PRINTS" id="PR00024">
    <property type="entry name" value="HOMEOBOX"/>
</dbReference>
<dbReference type="GO" id="GO:0030154">
    <property type="term" value="P:cell differentiation"/>
    <property type="evidence" value="ECO:0007669"/>
    <property type="project" value="TreeGrafter"/>
</dbReference>
<evidence type="ECO:0000256" key="8">
    <source>
        <dbReference type="SAM" id="MobiDB-lite"/>
    </source>
</evidence>
<feature type="region of interest" description="Disordered" evidence="8">
    <location>
        <begin position="40"/>
        <end position="74"/>
    </location>
</feature>
<evidence type="ECO:0000256" key="1">
    <source>
        <dbReference type="ARBA" id="ARBA00004123"/>
    </source>
</evidence>
<keyword evidence="11" id="KW-1185">Reference proteome</keyword>
<feature type="compositionally biased region" description="Basic residues" evidence="8">
    <location>
        <begin position="92"/>
        <end position="110"/>
    </location>
</feature>
<dbReference type="PANTHER" id="PTHR24340">
    <property type="entry name" value="HOMEOBOX PROTEIN NKX"/>
    <property type="match status" value="1"/>
</dbReference>
<feature type="region of interest" description="Disordered" evidence="8">
    <location>
        <begin position="1"/>
        <end position="24"/>
    </location>
</feature>
<dbReference type="GO" id="GO:0000981">
    <property type="term" value="F:DNA-binding transcription factor activity, RNA polymerase II-specific"/>
    <property type="evidence" value="ECO:0007669"/>
    <property type="project" value="InterPro"/>
</dbReference>
<feature type="region of interest" description="Disordered" evidence="8">
    <location>
        <begin position="167"/>
        <end position="243"/>
    </location>
</feature>
<dbReference type="GO" id="GO:0005634">
    <property type="term" value="C:nucleus"/>
    <property type="evidence" value="ECO:0007669"/>
    <property type="project" value="UniProtKB-SubCell"/>
</dbReference>
<evidence type="ECO:0000256" key="6">
    <source>
        <dbReference type="PROSITE-ProRule" id="PRU00108"/>
    </source>
</evidence>
<dbReference type="OMA" id="SHHELLF"/>
<dbReference type="InterPro" id="IPR017970">
    <property type="entry name" value="Homeobox_CS"/>
</dbReference>
<proteinExistence type="predicted"/>
<dbReference type="GO" id="GO:0000978">
    <property type="term" value="F:RNA polymerase II cis-regulatory region sequence-specific DNA binding"/>
    <property type="evidence" value="ECO:0007669"/>
    <property type="project" value="TreeGrafter"/>
</dbReference>
<dbReference type="Proteomes" id="UP000015104">
    <property type="component" value="Unassembled WGS sequence"/>
</dbReference>
<dbReference type="CDD" id="cd00086">
    <property type="entry name" value="homeodomain"/>
    <property type="match status" value="1"/>
</dbReference>
<dbReference type="AlphaFoldDB" id="T1JTE6"/>
<feature type="compositionally biased region" description="Pro residues" evidence="8">
    <location>
        <begin position="45"/>
        <end position="54"/>
    </location>
</feature>
<dbReference type="OrthoDB" id="6159439at2759"/>
<keyword evidence="5 6" id="KW-0539">Nucleus</keyword>
<dbReference type="InterPro" id="IPR009057">
    <property type="entry name" value="Homeodomain-like_sf"/>
</dbReference>
<feature type="region of interest" description="Disordered" evidence="8">
    <location>
        <begin position="90"/>
        <end position="110"/>
    </location>
</feature>
<evidence type="ECO:0000256" key="5">
    <source>
        <dbReference type="ARBA" id="ARBA00023242"/>
    </source>
</evidence>
<dbReference type="HOGENOM" id="CLU_770140_0_0_1"/>
<comment type="subcellular location">
    <subcellularLocation>
        <location evidence="1 6 7">Nucleus</location>
    </subcellularLocation>
</comment>
<dbReference type="eggNOG" id="KOG0842">
    <property type="taxonomic scope" value="Eukaryota"/>
</dbReference>
<evidence type="ECO:0000313" key="11">
    <source>
        <dbReference type="Proteomes" id="UP000015104"/>
    </source>
</evidence>
<reference evidence="10" key="2">
    <citation type="submission" date="2015-06" db="UniProtKB">
        <authorList>
            <consortium name="EnsemblMetazoa"/>
        </authorList>
    </citation>
    <scope>IDENTIFICATION</scope>
</reference>
<evidence type="ECO:0000313" key="10">
    <source>
        <dbReference type="EnsemblMetazoa" id="tetur01g13830.1"/>
    </source>
</evidence>
<feature type="compositionally biased region" description="Low complexity" evidence="8">
    <location>
        <begin position="55"/>
        <end position="74"/>
    </location>
</feature>
<dbReference type="EnsemblMetazoa" id="tetur01g13830.1">
    <property type="protein sequence ID" value="tetur01g13830.1"/>
    <property type="gene ID" value="tetur01g13830"/>
</dbReference>
<dbReference type="PROSITE" id="PS00027">
    <property type="entry name" value="HOMEOBOX_1"/>
    <property type="match status" value="1"/>
</dbReference>
<dbReference type="InterPro" id="IPR001356">
    <property type="entry name" value="HD"/>
</dbReference>
<name>T1JTE6_TETUR</name>